<accession>A0ACA9NAZ6</accession>
<keyword evidence="2" id="KW-1185">Reference proteome</keyword>
<evidence type="ECO:0000313" key="1">
    <source>
        <dbReference type="EMBL" id="CAG8643134.1"/>
    </source>
</evidence>
<comment type="caution">
    <text evidence="1">The sequence shown here is derived from an EMBL/GenBank/DDBJ whole genome shotgun (WGS) entry which is preliminary data.</text>
</comment>
<sequence>VLMQQPENTVGFFVSNTRFSTRSKNLTNNSKVKIVLCDDNNLIDKIKEVQRLHSDSDSNI</sequence>
<name>A0ACA9NAZ6_9GLOM</name>
<protein>
    <submittedName>
        <fullName evidence="1">5491_t:CDS:1</fullName>
    </submittedName>
</protein>
<organism evidence="1 2">
    <name type="scientific">Scutellospora calospora</name>
    <dbReference type="NCBI Taxonomy" id="85575"/>
    <lineage>
        <taxon>Eukaryota</taxon>
        <taxon>Fungi</taxon>
        <taxon>Fungi incertae sedis</taxon>
        <taxon>Mucoromycota</taxon>
        <taxon>Glomeromycotina</taxon>
        <taxon>Glomeromycetes</taxon>
        <taxon>Diversisporales</taxon>
        <taxon>Gigasporaceae</taxon>
        <taxon>Scutellospora</taxon>
    </lineage>
</organism>
<evidence type="ECO:0000313" key="2">
    <source>
        <dbReference type="Proteomes" id="UP000789860"/>
    </source>
</evidence>
<dbReference type="Proteomes" id="UP000789860">
    <property type="component" value="Unassembled WGS sequence"/>
</dbReference>
<dbReference type="EMBL" id="CAJVPM010022035">
    <property type="protein sequence ID" value="CAG8643134.1"/>
    <property type="molecule type" value="Genomic_DNA"/>
</dbReference>
<reference evidence="1" key="1">
    <citation type="submission" date="2021-06" db="EMBL/GenBank/DDBJ databases">
        <authorList>
            <person name="Kallberg Y."/>
            <person name="Tangrot J."/>
            <person name="Rosling A."/>
        </authorList>
    </citation>
    <scope>NUCLEOTIDE SEQUENCE</scope>
    <source>
        <strain evidence="1">AU212A</strain>
    </source>
</reference>
<feature type="non-terminal residue" evidence="1">
    <location>
        <position position="1"/>
    </location>
</feature>
<feature type="non-terminal residue" evidence="1">
    <location>
        <position position="60"/>
    </location>
</feature>
<gene>
    <name evidence="1" type="ORF">SCALOS_LOCUS8399</name>
</gene>
<proteinExistence type="predicted"/>